<evidence type="ECO:0000313" key="3">
    <source>
        <dbReference type="Proteomes" id="UP001431209"/>
    </source>
</evidence>
<name>A0AAW2ZH02_9EUKA</name>
<dbReference type="PANTHER" id="PTHR10562">
    <property type="entry name" value="SMALL UBIQUITIN-RELATED MODIFIER"/>
    <property type="match status" value="1"/>
</dbReference>
<organism evidence="2 3">
    <name type="scientific">Acrasis kona</name>
    <dbReference type="NCBI Taxonomy" id="1008807"/>
    <lineage>
        <taxon>Eukaryota</taxon>
        <taxon>Discoba</taxon>
        <taxon>Heterolobosea</taxon>
        <taxon>Tetramitia</taxon>
        <taxon>Eutetramitia</taxon>
        <taxon>Acrasidae</taxon>
        <taxon>Acrasis</taxon>
    </lineage>
</organism>
<dbReference type="EMBL" id="JAOPGA020001404">
    <property type="protein sequence ID" value="KAL0488085.1"/>
    <property type="molecule type" value="Genomic_DNA"/>
</dbReference>
<dbReference type="InterPro" id="IPR022617">
    <property type="entry name" value="Rad60/SUMO-like_dom"/>
</dbReference>
<comment type="caution">
    <text evidence="2">The sequence shown here is derived from an EMBL/GenBank/DDBJ whole genome shotgun (WGS) entry which is preliminary data.</text>
</comment>
<dbReference type="CDD" id="cd01763">
    <property type="entry name" value="Ubl_SUMO_like"/>
    <property type="match status" value="1"/>
</dbReference>
<dbReference type="AlphaFoldDB" id="A0AAW2ZH02"/>
<sequence>MPPRETNLNVLTKEREGHETFKTEFGIHTPIGVLFSLYSLATSSELNNVKFTFNGNVMVDGVQTPRQLDMYDDCTMVASTDIFVVVIGGPSTAHILIKPTQTLGHMLDAYCKRYKINRSNVQTLHHKLIQLSDFSKTIEELCIGDGDSLVAQLNIEKEPNIQIDVQATNGKRTSFLIRRSTPLQKLFQRYCRDNAVLRRNVVFEFESRAIYGFSTPSDLNMKDQSVIFVKNK</sequence>
<evidence type="ECO:0000313" key="2">
    <source>
        <dbReference type="EMBL" id="KAL0488085.1"/>
    </source>
</evidence>
<gene>
    <name evidence="2" type="ORF">AKO1_014491</name>
</gene>
<dbReference type="InterPro" id="IPR029071">
    <property type="entry name" value="Ubiquitin-like_domsf"/>
</dbReference>
<dbReference type="Gene3D" id="3.10.20.90">
    <property type="entry name" value="Phosphatidylinositol 3-kinase Catalytic Subunit, Chain A, domain 1"/>
    <property type="match status" value="3"/>
</dbReference>
<protein>
    <recommendedName>
        <fullName evidence="1">Rad60/SUMO-like domain-containing protein</fullName>
    </recommendedName>
</protein>
<proteinExistence type="predicted"/>
<keyword evidence="3" id="KW-1185">Reference proteome</keyword>
<reference evidence="2 3" key="1">
    <citation type="submission" date="2024-03" db="EMBL/GenBank/DDBJ databases">
        <title>The Acrasis kona genome and developmental transcriptomes reveal deep origins of eukaryotic multicellular pathways.</title>
        <authorList>
            <person name="Sheikh S."/>
            <person name="Fu C.-J."/>
            <person name="Brown M.W."/>
            <person name="Baldauf S.L."/>
        </authorList>
    </citation>
    <scope>NUCLEOTIDE SEQUENCE [LARGE SCALE GENOMIC DNA]</scope>
    <source>
        <strain evidence="2 3">ATCC MYA-3509</strain>
    </source>
</reference>
<accession>A0AAW2ZH02</accession>
<evidence type="ECO:0000259" key="1">
    <source>
        <dbReference type="Pfam" id="PF11976"/>
    </source>
</evidence>
<feature type="domain" description="Rad60/SUMO-like" evidence="1">
    <location>
        <begin position="161"/>
        <end position="227"/>
    </location>
</feature>
<dbReference type="SUPFAM" id="SSF54236">
    <property type="entry name" value="Ubiquitin-like"/>
    <property type="match status" value="3"/>
</dbReference>
<dbReference type="Pfam" id="PF11976">
    <property type="entry name" value="Rad60-SLD"/>
    <property type="match status" value="1"/>
</dbReference>
<dbReference type="Proteomes" id="UP001431209">
    <property type="component" value="Unassembled WGS sequence"/>
</dbReference>